<dbReference type="Gene3D" id="3.50.50.60">
    <property type="entry name" value="FAD/NAD(P)-binding domain"/>
    <property type="match status" value="1"/>
</dbReference>
<dbReference type="OrthoDB" id="5046242at2759"/>
<accession>A0A816BFC1</accession>
<name>A0A816BFC1_9BILA</name>
<comment type="caution">
    <text evidence="2">The sequence shown here is derived from an EMBL/GenBank/DDBJ whole genome shotgun (WGS) entry which is preliminary data.</text>
</comment>
<evidence type="ECO:0000313" key="2">
    <source>
        <dbReference type="EMBL" id="CAF1609701.1"/>
    </source>
</evidence>
<feature type="non-terminal residue" evidence="2">
    <location>
        <position position="1"/>
    </location>
</feature>
<dbReference type="InterPro" id="IPR002937">
    <property type="entry name" value="Amino_oxidase"/>
</dbReference>
<dbReference type="GO" id="GO:0016491">
    <property type="term" value="F:oxidoreductase activity"/>
    <property type="evidence" value="ECO:0007669"/>
    <property type="project" value="InterPro"/>
</dbReference>
<dbReference type="Proteomes" id="UP000663829">
    <property type="component" value="Unassembled WGS sequence"/>
</dbReference>
<reference evidence="2" key="1">
    <citation type="submission" date="2021-02" db="EMBL/GenBank/DDBJ databases">
        <authorList>
            <person name="Nowell W R."/>
        </authorList>
    </citation>
    <scope>NUCLEOTIDE SEQUENCE</scope>
</reference>
<evidence type="ECO:0000259" key="1">
    <source>
        <dbReference type="Pfam" id="PF01593"/>
    </source>
</evidence>
<dbReference type="Proteomes" id="UP000681722">
    <property type="component" value="Unassembled WGS sequence"/>
</dbReference>
<dbReference type="Gene3D" id="1.10.10.1620">
    <property type="match status" value="1"/>
</dbReference>
<gene>
    <name evidence="2" type="ORF">GPM918_LOCUS43008</name>
    <name evidence="3" type="ORF">SRO942_LOCUS44386</name>
</gene>
<dbReference type="Pfam" id="PF01593">
    <property type="entry name" value="Amino_oxidase"/>
    <property type="match status" value="1"/>
</dbReference>
<dbReference type="EMBL" id="CAJNOQ010037786">
    <property type="protein sequence ID" value="CAF1609701.1"/>
    <property type="molecule type" value="Genomic_DNA"/>
</dbReference>
<proteinExistence type="predicted"/>
<dbReference type="EMBL" id="CAJOBC010104499">
    <property type="protein sequence ID" value="CAF4492151.1"/>
    <property type="molecule type" value="Genomic_DNA"/>
</dbReference>
<protein>
    <recommendedName>
        <fullName evidence="1">Amine oxidase domain-containing protein</fullName>
    </recommendedName>
</protein>
<dbReference type="AlphaFoldDB" id="A0A816BFC1"/>
<feature type="domain" description="Amine oxidase" evidence="1">
    <location>
        <begin position="3"/>
        <end position="64"/>
    </location>
</feature>
<organism evidence="2 4">
    <name type="scientific">Didymodactylos carnosus</name>
    <dbReference type="NCBI Taxonomy" id="1234261"/>
    <lineage>
        <taxon>Eukaryota</taxon>
        <taxon>Metazoa</taxon>
        <taxon>Spiralia</taxon>
        <taxon>Gnathifera</taxon>
        <taxon>Rotifera</taxon>
        <taxon>Eurotatoria</taxon>
        <taxon>Bdelloidea</taxon>
        <taxon>Philodinida</taxon>
        <taxon>Philodinidae</taxon>
        <taxon>Didymodactylos</taxon>
    </lineage>
</organism>
<sequence length="182" mass="20338">GKIKHWCVDPYERGAFTTPIPSPPEIIELQSPISNMHFIGEHTSLVRGMIEGALSSAIRGAIAITENANTTFDAIIVGGGFNANQSTVEGDFRSIKQTCEKRQMGCEFLNSTQLHMRYPTFSFPPQYQATFLPDNRFLLDYVPQTNRRVLIQAAGWSMKFVPVWGDILSDMIFLDEAMNSSS</sequence>
<evidence type="ECO:0000313" key="3">
    <source>
        <dbReference type="EMBL" id="CAF4492151.1"/>
    </source>
</evidence>
<dbReference type="InterPro" id="IPR036188">
    <property type="entry name" value="FAD/NAD-bd_sf"/>
</dbReference>
<keyword evidence="4" id="KW-1185">Reference proteome</keyword>
<feature type="non-terminal residue" evidence="2">
    <location>
        <position position="182"/>
    </location>
</feature>
<evidence type="ECO:0000313" key="4">
    <source>
        <dbReference type="Proteomes" id="UP000663829"/>
    </source>
</evidence>